<gene>
    <name evidence="1" type="ORF">PHLGIDRAFT_123358</name>
</gene>
<dbReference type="AlphaFoldDB" id="A0A0C3RYS6"/>
<protein>
    <submittedName>
        <fullName evidence="1">Uncharacterized protein</fullName>
    </submittedName>
</protein>
<proteinExistence type="predicted"/>
<evidence type="ECO:0000313" key="1">
    <source>
        <dbReference type="EMBL" id="KIP01427.1"/>
    </source>
</evidence>
<evidence type="ECO:0000313" key="2">
    <source>
        <dbReference type="Proteomes" id="UP000053257"/>
    </source>
</evidence>
<sequence>MAYLPSMGTHQPLANISVSWLPEHTLTRSRTKLIQRALTEDFVLRHTQVANRVRHCRRRAVSLLIRGKAHPGGHPEDSDADKHYHVTVSGISDIGSYIWTVHIYPQEDLSILARRINQQIHSDEMAQAKQNAADNRAEKVRVARERKHNLDGTAASGSSTAISVMKDEELNRFLISGLNCSTLRGGLTFAGFPSTAPSRITSA</sequence>
<keyword evidence="2" id="KW-1185">Reference proteome</keyword>
<dbReference type="EMBL" id="KN840793">
    <property type="protein sequence ID" value="KIP01427.1"/>
    <property type="molecule type" value="Genomic_DNA"/>
</dbReference>
<accession>A0A0C3RYS6</accession>
<organism evidence="1 2">
    <name type="scientific">Phlebiopsis gigantea (strain 11061_1 CR5-6)</name>
    <name type="common">White-rot fungus</name>
    <name type="synonym">Peniophora gigantea</name>
    <dbReference type="NCBI Taxonomy" id="745531"/>
    <lineage>
        <taxon>Eukaryota</taxon>
        <taxon>Fungi</taxon>
        <taxon>Dikarya</taxon>
        <taxon>Basidiomycota</taxon>
        <taxon>Agaricomycotina</taxon>
        <taxon>Agaricomycetes</taxon>
        <taxon>Polyporales</taxon>
        <taxon>Phanerochaetaceae</taxon>
        <taxon>Phlebiopsis</taxon>
    </lineage>
</organism>
<dbReference type="HOGENOM" id="CLU_1349367_0_0_1"/>
<dbReference type="Proteomes" id="UP000053257">
    <property type="component" value="Unassembled WGS sequence"/>
</dbReference>
<reference evidence="1 2" key="1">
    <citation type="journal article" date="2014" name="PLoS Genet.">
        <title>Analysis of the Phlebiopsis gigantea genome, transcriptome and secretome provides insight into its pioneer colonization strategies of wood.</title>
        <authorList>
            <person name="Hori C."/>
            <person name="Ishida T."/>
            <person name="Igarashi K."/>
            <person name="Samejima M."/>
            <person name="Suzuki H."/>
            <person name="Master E."/>
            <person name="Ferreira P."/>
            <person name="Ruiz-Duenas F.J."/>
            <person name="Held B."/>
            <person name="Canessa P."/>
            <person name="Larrondo L.F."/>
            <person name="Schmoll M."/>
            <person name="Druzhinina I.S."/>
            <person name="Kubicek C.P."/>
            <person name="Gaskell J.A."/>
            <person name="Kersten P."/>
            <person name="St John F."/>
            <person name="Glasner J."/>
            <person name="Sabat G."/>
            <person name="Splinter BonDurant S."/>
            <person name="Syed K."/>
            <person name="Yadav J."/>
            <person name="Mgbeahuruike A.C."/>
            <person name="Kovalchuk A."/>
            <person name="Asiegbu F.O."/>
            <person name="Lackner G."/>
            <person name="Hoffmeister D."/>
            <person name="Rencoret J."/>
            <person name="Gutierrez A."/>
            <person name="Sun H."/>
            <person name="Lindquist E."/>
            <person name="Barry K."/>
            <person name="Riley R."/>
            <person name="Grigoriev I.V."/>
            <person name="Henrissat B."/>
            <person name="Kues U."/>
            <person name="Berka R.M."/>
            <person name="Martinez A.T."/>
            <person name="Covert S.F."/>
            <person name="Blanchette R.A."/>
            <person name="Cullen D."/>
        </authorList>
    </citation>
    <scope>NUCLEOTIDE SEQUENCE [LARGE SCALE GENOMIC DNA]</scope>
    <source>
        <strain evidence="1 2">11061_1 CR5-6</strain>
    </source>
</reference>
<name>A0A0C3RYS6_PHLG1</name>